<dbReference type="SFLD" id="SFLDS00029">
    <property type="entry name" value="Radical_SAM"/>
    <property type="match status" value="1"/>
</dbReference>
<dbReference type="PROSITE" id="PS51918">
    <property type="entry name" value="RADICAL_SAM"/>
    <property type="match status" value="1"/>
</dbReference>
<dbReference type="GO" id="GO:0051539">
    <property type="term" value="F:4 iron, 4 sulfur cluster binding"/>
    <property type="evidence" value="ECO:0007669"/>
    <property type="project" value="UniProtKB-UniRule"/>
</dbReference>
<comment type="similarity">
    <text evidence="2 11">Belongs to the methylthiotransferase family. CDKAL1 subfamily.</text>
</comment>
<dbReference type="SUPFAM" id="SSF102114">
    <property type="entry name" value="Radical SAM enzymes"/>
    <property type="match status" value="1"/>
</dbReference>
<dbReference type="InterPro" id="IPR058240">
    <property type="entry name" value="rSAM_sf"/>
</dbReference>
<keyword evidence="3 11" id="KW-0004">4Fe-4S</keyword>
<feature type="domain" description="Radical SAM core" evidence="13">
    <location>
        <begin position="132"/>
        <end position="364"/>
    </location>
</feature>
<dbReference type="EC" id="2.8.4.5" evidence="11"/>
<evidence type="ECO:0000256" key="1">
    <source>
        <dbReference type="ARBA" id="ARBA00002399"/>
    </source>
</evidence>
<dbReference type="CDD" id="cd01335">
    <property type="entry name" value="Radical_SAM"/>
    <property type="match status" value="1"/>
</dbReference>
<dbReference type="PANTHER" id="PTHR11918:SF45">
    <property type="entry name" value="THREONYLCARBAMOYLADENOSINE TRNA METHYLTHIOTRANSFERASE"/>
    <property type="match status" value="1"/>
</dbReference>
<name>A0A7J3PLI0_STAMA</name>
<dbReference type="EMBL" id="DTAN01000108">
    <property type="protein sequence ID" value="HGU65123.1"/>
    <property type="molecule type" value="Genomic_DNA"/>
</dbReference>
<evidence type="ECO:0000256" key="3">
    <source>
        <dbReference type="ARBA" id="ARBA00022485"/>
    </source>
</evidence>
<dbReference type="Pfam" id="PF04055">
    <property type="entry name" value="Radical_SAM"/>
    <property type="match status" value="1"/>
</dbReference>
<keyword evidence="7 11" id="KW-0479">Metal-binding</keyword>
<accession>A0A7J3PLI0</accession>
<evidence type="ECO:0000256" key="5">
    <source>
        <dbReference type="ARBA" id="ARBA00022691"/>
    </source>
</evidence>
<dbReference type="Pfam" id="PF00919">
    <property type="entry name" value="UPF0004"/>
    <property type="match status" value="1"/>
</dbReference>
<keyword evidence="4 11" id="KW-0808">Transferase</keyword>
<organism evidence="14">
    <name type="scientific">Staphylothermus marinus</name>
    <dbReference type="NCBI Taxonomy" id="2280"/>
    <lineage>
        <taxon>Archaea</taxon>
        <taxon>Thermoproteota</taxon>
        <taxon>Thermoprotei</taxon>
        <taxon>Desulfurococcales</taxon>
        <taxon>Desulfurococcaceae</taxon>
        <taxon>Staphylothermus</taxon>
    </lineage>
</organism>
<evidence type="ECO:0000256" key="11">
    <source>
        <dbReference type="RuleBase" id="RU368081"/>
    </source>
</evidence>
<evidence type="ECO:0000256" key="6">
    <source>
        <dbReference type="ARBA" id="ARBA00022694"/>
    </source>
</evidence>
<dbReference type="FunFam" id="3.40.50.12160:FF:000003">
    <property type="entry name" value="CDK5 regulatory subunit-associated protein 1"/>
    <property type="match status" value="1"/>
</dbReference>
<comment type="cofactor">
    <cofactor evidence="11">
        <name>[4Fe-4S] cluster</name>
        <dbReference type="ChEBI" id="CHEBI:49883"/>
    </cofactor>
    <text evidence="11">Binds 1 or 2 [4Fe-4S] cluster. One cluster is coordinated with 3 cysteines and an exchangeable S-adenosyl-L-methionine.</text>
</comment>
<dbReference type="GO" id="GO:0035598">
    <property type="term" value="F:tRNA (N(6)-L-threonylcarbamoyladenosine(37)-C(2))-methylthiotransferase activity"/>
    <property type="evidence" value="ECO:0007669"/>
    <property type="project" value="UniProtKB-UniRule"/>
</dbReference>
<dbReference type="AlphaFoldDB" id="A0A7J3PLI0"/>
<dbReference type="InterPro" id="IPR013848">
    <property type="entry name" value="Methylthiotransferase_N"/>
</dbReference>
<dbReference type="Gene3D" id="3.40.50.12160">
    <property type="entry name" value="Methylthiotransferase, N-terminal domain"/>
    <property type="match status" value="1"/>
</dbReference>
<keyword evidence="8 11" id="KW-0408">Iron</keyword>
<sequence>MEKVYIETYGCALNRGDEYIMKTVLNNRGHVIVDNIEEASVIILNTCTVRYDTEVKMVKRIIELRNICLKNGKKLIIAGCMAGAQSFKVHYLAPESSIVSPQNSSRIHLAVESNKPVYLLQGDRDNCLLGTFVDKKISYVPIQEGCLGNCSFCITKNVRAKLTSYPIELIKKTIRDLVLKNVVEIELTGQDTATYGLDLYGEQKLPDLLSEIDSIPGNFMIRIGMMNPDTLINILDELKEVLKYSEKIYWFLHIPLQSGSDYVLKIMKRKYSVDDYRYIVKELKKEIPNISIATDVIVGHPGETEYDFEETIKVIKELCFERVHVATYSIRPNTYSASLPQLPTKIKKNRMLNLLKIIEEECYKIHSKYIGKIVDVFVNEYTNAWIGRIRNYIPVVITKKYYDLNYGSHTKVLVKNATFFDLRGEQILQFT</sequence>
<keyword evidence="5 11" id="KW-0949">S-adenosyl-L-methionine</keyword>
<dbReference type="InterPro" id="IPR023404">
    <property type="entry name" value="rSAM_horseshoe"/>
</dbReference>
<dbReference type="InterPro" id="IPR006466">
    <property type="entry name" value="MiaB-like_arc_euk"/>
</dbReference>
<comment type="catalytic activity">
    <reaction evidence="10 11">
        <text>N(6)-L-threonylcarbamoyladenosine(37) in tRNA + (sulfur carrier)-SH + AH2 + 2 S-adenosyl-L-methionine = 2-methylsulfanyl-N(6)-L-threonylcarbamoyladenosine(37) in tRNA + (sulfur carrier)-H + 5'-deoxyadenosine + L-methionine + A + S-adenosyl-L-homocysteine + 2 H(+)</text>
        <dbReference type="Rhea" id="RHEA:37075"/>
        <dbReference type="Rhea" id="RHEA-COMP:10163"/>
        <dbReference type="Rhea" id="RHEA-COMP:11092"/>
        <dbReference type="Rhea" id="RHEA-COMP:14737"/>
        <dbReference type="Rhea" id="RHEA-COMP:14739"/>
        <dbReference type="ChEBI" id="CHEBI:13193"/>
        <dbReference type="ChEBI" id="CHEBI:15378"/>
        <dbReference type="ChEBI" id="CHEBI:17319"/>
        <dbReference type="ChEBI" id="CHEBI:17499"/>
        <dbReference type="ChEBI" id="CHEBI:29917"/>
        <dbReference type="ChEBI" id="CHEBI:57844"/>
        <dbReference type="ChEBI" id="CHEBI:57856"/>
        <dbReference type="ChEBI" id="CHEBI:59789"/>
        <dbReference type="ChEBI" id="CHEBI:64428"/>
        <dbReference type="ChEBI" id="CHEBI:74418"/>
        <dbReference type="ChEBI" id="CHEBI:74420"/>
        <dbReference type="EC" id="2.8.4.5"/>
    </reaction>
</comment>
<evidence type="ECO:0000256" key="7">
    <source>
        <dbReference type="ARBA" id="ARBA00022723"/>
    </source>
</evidence>
<dbReference type="GO" id="GO:0046872">
    <property type="term" value="F:metal ion binding"/>
    <property type="evidence" value="ECO:0007669"/>
    <property type="project" value="UniProtKB-UniRule"/>
</dbReference>
<evidence type="ECO:0000256" key="8">
    <source>
        <dbReference type="ARBA" id="ARBA00023004"/>
    </source>
</evidence>
<feature type="domain" description="MTTase N-terminal" evidence="12">
    <location>
        <begin position="2"/>
        <end position="116"/>
    </location>
</feature>
<dbReference type="InterPro" id="IPR007197">
    <property type="entry name" value="rSAM"/>
</dbReference>
<evidence type="ECO:0000313" key="14">
    <source>
        <dbReference type="EMBL" id="HGU65123.1"/>
    </source>
</evidence>
<protein>
    <recommendedName>
        <fullName evidence="11">tRNA-t(6)A37 methylthiotransferase</fullName>
        <ecNumber evidence="11">2.8.4.5</ecNumber>
    </recommendedName>
</protein>
<evidence type="ECO:0000256" key="2">
    <source>
        <dbReference type="ARBA" id="ARBA00008616"/>
    </source>
</evidence>
<keyword evidence="6 11" id="KW-0819">tRNA processing</keyword>
<comment type="function">
    <text evidence="1 11">Catalyzes the methylthiolation of N6-threonylcarbamoyladenosine (t(6)A), leading to the formation of 2-methylthio-N6-threonylcarbamoyladenosine (ms(2)t(6)A) at position 37 in tRNAs that read codons beginning with adenine.</text>
</comment>
<dbReference type="PROSITE" id="PS51449">
    <property type="entry name" value="MTTASE_N"/>
    <property type="match status" value="1"/>
</dbReference>
<dbReference type="InterPro" id="IPR038135">
    <property type="entry name" value="Methylthiotransferase_N_sf"/>
</dbReference>
<evidence type="ECO:0000256" key="4">
    <source>
        <dbReference type="ARBA" id="ARBA00022679"/>
    </source>
</evidence>
<dbReference type="InterPro" id="IPR006638">
    <property type="entry name" value="Elp3/MiaA/NifB-like_rSAM"/>
</dbReference>
<evidence type="ECO:0000259" key="12">
    <source>
        <dbReference type="PROSITE" id="PS51449"/>
    </source>
</evidence>
<proteinExistence type="inferred from homology"/>
<dbReference type="NCBIfam" id="TIGR00089">
    <property type="entry name" value="MiaB/RimO family radical SAM methylthiotransferase"/>
    <property type="match status" value="1"/>
</dbReference>
<dbReference type="InterPro" id="IPR005839">
    <property type="entry name" value="Methylthiotransferase"/>
</dbReference>
<evidence type="ECO:0000259" key="13">
    <source>
        <dbReference type="PROSITE" id="PS51918"/>
    </source>
</evidence>
<dbReference type="SMART" id="SM00729">
    <property type="entry name" value="Elp3"/>
    <property type="match status" value="1"/>
</dbReference>
<dbReference type="NCBIfam" id="TIGR01578">
    <property type="entry name" value="MiaB-like-B"/>
    <property type="match status" value="1"/>
</dbReference>
<dbReference type="FunFam" id="3.80.30.20:FF:000002">
    <property type="entry name" value="threonylcarbamoyladenosine tRNA methylthiotransferase isoform X2"/>
    <property type="match status" value="1"/>
</dbReference>
<reference evidence="14" key="1">
    <citation type="journal article" date="2020" name="mSystems">
        <title>Genome- and Community-Level Interaction Insights into Carbon Utilization and Element Cycling Functions of Hydrothermarchaeota in Hydrothermal Sediment.</title>
        <authorList>
            <person name="Zhou Z."/>
            <person name="Liu Y."/>
            <person name="Xu W."/>
            <person name="Pan J."/>
            <person name="Luo Z.H."/>
            <person name="Li M."/>
        </authorList>
    </citation>
    <scope>NUCLEOTIDE SEQUENCE [LARGE SCALE GENOMIC DNA]</scope>
    <source>
        <strain evidence="14">SpSt-622</strain>
    </source>
</reference>
<evidence type="ECO:0000256" key="9">
    <source>
        <dbReference type="ARBA" id="ARBA00023014"/>
    </source>
</evidence>
<dbReference type="SFLD" id="SFLDG01082">
    <property type="entry name" value="B12-binding_domain_containing"/>
    <property type="match status" value="1"/>
</dbReference>
<dbReference type="Gene3D" id="3.80.30.20">
    <property type="entry name" value="tm_1862 like domain"/>
    <property type="match status" value="1"/>
</dbReference>
<keyword evidence="9 11" id="KW-0411">Iron-sulfur</keyword>
<comment type="caution">
    <text evidence="14">The sequence shown here is derived from an EMBL/GenBank/DDBJ whole genome shotgun (WGS) entry which is preliminary data.</text>
</comment>
<evidence type="ECO:0000256" key="10">
    <source>
        <dbReference type="ARBA" id="ARBA00051661"/>
    </source>
</evidence>
<dbReference type="PANTHER" id="PTHR11918">
    <property type="entry name" value="RADICAL SAM PROTEINS"/>
    <property type="match status" value="1"/>
</dbReference>
<gene>
    <name evidence="14" type="ORF">ENT92_02775</name>
</gene>